<name>A0ABV6Z2H7_UNCC1</name>
<comment type="caution">
    <text evidence="3">The sequence shown here is derived from an EMBL/GenBank/DDBJ whole genome shotgun (WGS) entry which is preliminary data.</text>
</comment>
<keyword evidence="2" id="KW-0732">Signal</keyword>
<feature type="coiled-coil region" evidence="1">
    <location>
        <begin position="37"/>
        <end position="71"/>
    </location>
</feature>
<reference evidence="3 4" key="1">
    <citation type="submission" date="2024-09" db="EMBL/GenBank/DDBJ databases">
        <title>Laminarin stimulates single cell rates of sulfate reduction while oxygen inhibits transcriptomic activity in coastal marine sediment.</title>
        <authorList>
            <person name="Lindsay M."/>
            <person name="Orcutt B."/>
            <person name="Emerson D."/>
            <person name="Stepanauskas R."/>
            <person name="D'Angelo T."/>
        </authorList>
    </citation>
    <scope>NUCLEOTIDE SEQUENCE [LARGE SCALE GENOMIC DNA]</scope>
    <source>
        <strain evidence="3">SAG AM-311-K15</strain>
    </source>
</reference>
<keyword evidence="4" id="KW-1185">Reference proteome</keyword>
<protein>
    <recommendedName>
        <fullName evidence="5">OmpH family outer membrane protein</fullName>
    </recommendedName>
</protein>
<evidence type="ECO:0000256" key="1">
    <source>
        <dbReference type="SAM" id="Coils"/>
    </source>
</evidence>
<evidence type="ECO:0000313" key="3">
    <source>
        <dbReference type="EMBL" id="MFC1852641.1"/>
    </source>
</evidence>
<gene>
    <name evidence="3" type="ORF">ACFL27_20780</name>
</gene>
<sequence>MKKLLLVLALLFFACSAFCSEIASINLKTIDNTLQDYVLSMEKYADLKKEMSEAEGETEQLMKKMKTEEGKISFDLKDTSKGLKKYKMKKQLQDIMKRELVILMTELNLKFKLIYNSSEQDAIIYSEAKIIDITQDVYQEIVKRLKSKK</sequence>
<dbReference type="PROSITE" id="PS51257">
    <property type="entry name" value="PROKAR_LIPOPROTEIN"/>
    <property type="match status" value="1"/>
</dbReference>
<feature type="chain" id="PRO_5045337021" description="OmpH family outer membrane protein" evidence="2">
    <location>
        <begin position="20"/>
        <end position="149"/>
    </location>
</feature>
<proteinExistence type="predicted"/>
<keyword evidence="1" id="KW-0175">Coiled coil</keyword>
<dbReference type="Proteomes" id="UP001594351">
    <property type="component" value="Unassembled WGS sequence"/>
</dbReference>
<accession>A0ABV6Z2H7</accession>
<evidence type="ECO:0000256" key="2">
    <source>
        <dbReference type="SAM" id="SignalP"/>
    </source>
</evidence>
<evidence type="ECO:0000313" key="4">
    <source>
        <dbReference type="Proteomes" id="UP001594351"/>
    </source>
</evidence>
<feature type="signal peptide" evidence="2">
    <location>
        <begin position="1"/>
        <end position="19"/>
    </location>
</feature>
<dbReference type="EMBL" id="JBHPBY010000343">
    <property type="protein sequence ID" value="MFC1852641.1"/>
    <property type="molecule type" value="Genomic_DNA"/>
</dbReference>
<organism evidence="3 4">
    <name type="scientific">candidate division CSSED10-310 bacterium</name>
    <dbReference type="NCBI Taxonomy" id="2855610"/>
    <lineage>
        <taxon>Bacteria</taxon>
        <taxon>Bacteria division CSSED10-310</taxon>
    </lineage>
</organism>
<evidence type="ECO:0008006" key="5">
    <source>
        <dbReference type="Google" id="ProtNLM"/>
    </source>
</evidence>